<dbReference type="SUPFAM" id="SSF53448">
    <property type="entry name" value="Nucleotide-diphospho-sugar transferases"/>
    <property type="match status" value="1"/>
</dbReference>
<accession>Q1V1W3</accession>
<dbReference type="CDD" id="cd02511">
    <property type="entry name" value="Beta4Glucosyltransferase"/>
    <property type="match status" value="1"/>
</dbReference>
<dbReference type="InterPro" id="IPR029044">
    <property type="entry name" value="Nucleotide-diphossugar_trans"/>
</dbReference>
<feature type="domain" description="Glycosyltransferase 2-like" evidence="2">
    <location>
        <begin position="5"/>
        <end position="95"/>
    </location>
</feature>
<proteinExistence type="inferred from homology"/>
<evidence type="ECO:0000259" key="2">
    <source>
        <dbReference type="Pfam" id="PF00535"/>
    </source>
</evidence>
<comment type="similarity">
    <text evidence="1">Belongs to the glycosyltransferase 2 family. WaaE/KdtX subfamily.</text>
</comment>
<dbReference type="InterPro" id="IPR001173">
    <property type="entry name" value="Glyco_trans_2-like"/>
</dbReference>
<dbReference type="EMBL" id="AAPV01000001">
    <property type="protein sequence ID" value="EAS84765.1"/>
    <property type="molecule type" value="Genomic_DNA"/>
</dbReference>
<sequence length="277" mass="33289">MNNLCIIILTFNEELNIKKCLGSIKNFADEIIIIDSFSTDNTKSICENYKVKFVQNKFVNQAKQFNWALSNVEVKSEWIMRLDADEEVTENLAREIKKNINIESENNGFYINRKLIWCRKWIRHGGIYPLWLARVFKRGKAVYEERTEEHLLIEGKTSKIRGDLIENNLKNKIEFFTLKHLDTAKGEAKEIFDKNFNKNISSDQIYNKSKIRRFFKINLFNKMPLFFRSTSYFIYRYIFRLGFLDGKEGFTFHFFQAFWYRMFIDMLVDEKKKNEKK</sequence>
<reference evidence="3 4" key="1">
    <citation type="submission" date="2006-04" db="EMBL/GenBank/DDBJ databases">
        <authorList>
            <person name="Giovannoni S.J."/>
            <person name="Cho J.-C."/>
            <person name="Ferriera S."/>
            <person name="Johnson J."/>
            <person name="Kravitz S."/>
            <person name="Halpern A."/>
            <person name="Remington K."/>
            <person name="Beeson K."/>
            <person name="Tran B."/>
            <person name="Rogers Y.-H."/>
            <person name="Friedman R."/>
            <person name="Venter J.C."/>
        </authorList>
    </citation>
    <scope>NUCLEOTIDE SEQUENCE [LARGE SCALE GENOMIC DNA]</scope>
    <source>
        <strain evidence="3 4">HTCC1002</strain>
    </source>
</reference>
<gene>
    <name evidence="3" type="ORF">PU1002_03571</name>
</gene>
<evidence type="ECO:0000256" key="1">
    <source>
        <dbReference type="ARBA" id="ARBA00038494"/>
    </source>
</evidence>
<comment type="caution">
    <text evidence="3">The sequence shown here is derived from an EMBL/GenBank/DDBJ whole genome shotgun (WGS) entry which is preliminary data.</text>
</comment>
<dbReference type="Proteomes" id="UP000005306">
    <property type="component" value="Unassembled WGS sequence"/>
</dbReference>
<name>Q1V1W3_PELU1</name>
<evidence type="ECO:0000313" key="4">
    <source>
        <dbReference type="Proteomes" id="UP000005306"/>
    </source>
</evidence>
<organism evidence="3 4">
    <name type="scientific">Pelagibacter ubique (strain HTCC1002)</name>
    <dbReference type="NCBI Taxonomy" id="314261"/>
    <lineage>
        <taxon>Bacteria</taxon>
        <taxon>Pseudomonadati</taxon>
        <taxon>Pseudomonadota</taxon>
        <taxon>Alphaproteobacteria</taxon>
        <taxon>Candidatus Pelagibacterales</taxon>
        <taxon>Candidatus Pelagibacteraceae</taxon>
        <taxon>Candidatus Pelagibacter</taxon>
    </lineage>
</organism>
<protein>
    <submittedName>
        <fullName evidence="3">SpsA-like protein</fullName>
    </submittedName>
</protein>
<evidence type="ECO:0000313" key="3">
    <source>
        <dbReference type="EMBL" id="EAS84765.1"/>
    </source>
</evidence>
<dbReference type="HOGENOM" id="CLU_065962_0_0_5"/>
<dbReference type="Gene3D" id="3.90.550.10">
    <property type="entry name" value="Spore Coat Polysaccharide Biosynthesis Protein SpsA, Chain A"/>
    <property type="match status" value="1"/>
</dbReference>
<dbReference type="PANTHER" id="PTHR43630">
    <property type="entry name" value="POLY-BETA-1,6-N-ACETYL-D-GLUCOSAMINE SYNTHASE"/>
    <property type="match status" value="1"/>
</dbReference>
<dbReference type="AlphaFoldDB" id="Q1V1W3"/>
<dbReference type="Pfam" id="PF00535">
    <property type="entry name" value="Glycos_transf_2"/>
    <property type="match status" value="1"/>
</dbReference>
<dbReference type="PANTHER" id="PTHR43630:SF2">
    <property type="entry name" value="GLYCOSYLTRANSFERASE"/>
    <property type="match status" value="1"/>
</dbReference>